<dbReference type="InterPro" id="IPR000073">
    <property type="entry name" value="AB_hydrolase_1"/>
</dbReference>
<evidence type="ECO:0000313" key="4">
    <source>
        <dbReference type="Proteomes" id="UP001595526"/>
    </source>
</evidence>
<dbReference type="PRINTS" id="PR00111">
    <property type="entry name" value="ABHYDROLASE"/>
</dbReference>
<accession>A0ABV7JJP3</accession>
<dbReference type="InterPro" id="IPR029058">
    <property type="entry name" value="AB_hydrolase_fold"/>
</dbReference>
<evidence type="ECO:0000256" key="1">
    <source>
        <dbReference type="ARBA" id="ARBA00008645"/>
    </source>
</evidence>
<evidence type="ECO:0000259" key="2">
    <source>
        <dbReference type="Pfam" id="PF12697"/>
    </source>
</evidence>
<dbReference type="PANTHER" id="PTHR43039">
    <property type="entry name" value="ESTERASE-RELATED"/>
    <property type="match status" value="1"/>
</dbReference>
<proteinExistence type="inferred from homology"/>
<keyword evidence="3" id="KW-0378">Hydrolase</keyword>
<dbReference type="Pfam" id="PF12697">
    <property type="entry name" value="Abhydrolase_6"/>
    <property type="match status" value="1"/>
</dbReference>
<comment type="similarity">
    <text evidence="1">Belongs to the AB hydrolase superfamily.</text>
</comment>
<dbReference type="SUPFAM" id="SSF53474">
    <property type="entry name" value="alpha/beta-Hydrolases"/>
    <property type="match status" value="1"/>
</dbReference>
<reference evidence="4" key="1">
    <citation type="journal article" date="2019" name="Int. J. Syst. Evol. Microbiol.">
        <title>The Global Catalogue of Microorganisms (GCM) 10K type strain sequencing project: providing services to taxonomists for standard genome sequencing and annotation.</title>
        <authorList>
            <consortium name="The Broad Institute Genomics Platform"/>
            <consortium name="The Broad Institute Genome Sequencing Center for Infectious Disease"/>
            <person name="Wu L."/>
            <person name="Ma J."/>
        </authorList>
    </citation>
    <scope>NUCLEOTIDE SEQUENCE [LARGE SCALE GENOMIC DNA]</scope>
    <source>
        <strain evidence="4">KCTC 52416</strain>
    </source>
</reference>
<organism evidence="3 4">
    <name type="scientific">Parapedobacter deserti</name>
    <dbReference type="NCBI Taxonomy" id="1912957"/>
    <lineage>
        <taxon>Bacteria</taxon>
        <taxon>Pseudomonadati</taxon>
        <taxon>Bacteroidota</taxon>
        <taxon>Sphingobacteriia</taxon>
        <taxon>Sphingobacteriales</taxon>
        <taxon>Sphingobacteriaceae</taxon>
        <taxon>Parapedobacter</taxon>
    </lineage>
</organism>
<keyword evidence="4" id="KW-1185">Reference proteome</keyword>
<dbReference type="RefSeq" id="WP_379022805.1">
    <property type="nucleotide sequence ID" value="NZ_JBHRTA010000036.1"/>
</dbReference>
<name>A0ABV7JJP3_9SPHI</name>
<evidence type="ECO:0000313" key="3">
    <source>
        <dbReference type="EMBL" id="MFC3198290.1"/>
    </source>
</evidence>
<sequence>MNVIDRNNIVIKGSGTTPMVLAHGFGCDQHMWRFIVPAFESSHKIVLFDHVGAGKSDLSAYSFEKYDDLAGYAQDIVEIAEALELTDIVFVGHSVSSVIGMIAANLAPELFSRLILVAPSPSYINDGDYIGGFTSSQIDELLDALDNNHLGWSLTMAPIIMGNPDRKELSEELANSFCRTDPTIAKHFARTTFLTDGRDILKTVKVPSLILQCANDVIAPIEVGQYMKAMIPNSELVILDATGHCPNLSAPDETIEAIKSFLNNG</sequence>
<feature type="domain" description="AB hydrolase-1" evidence="2">
    <location>
        <begin position="19"/>
        <end position="257"/>
    </location>
</feature>
<dbReference type="EMBL" id="JBHRTA010000036">
    <property type="protein sequence ID" value="MFC3198290.1"/>
    <property type="molecule type" value="Genomic_DNA"/>
</dbReference>
<dbReference type="GO" id="GO:0016787">
    <property type="term" value="F:hydrolase activity"/>
    <property type="evidence" value="ECO:0007669"/>
    <property type="project" value="UniProtKB-KW"/>
</dbReference>
<gene>
    <name evidence="3" type="ORF">ACFOET_11765</name>
</gene>
<dbReference type="Gene3D" id="3.40.50.1820">
    <property type="entry name" value="alpha/beta hydrolase"/>
    <property type="match status" value="1"/>
</dbReference>
<protein>
    <submittedName>
        <fullName evidence="3">Alpha/beta fold hydrolase</fullName>
    </submittedName>
</protein>
<comment type="caution">
    <text evidence="3">The sequence shown here is derived from an EMBL/GenBank/DDBJ whole genome shotgun (WGS) entry which is preliminary data.</text>
</comment>
<dbReference type="Proteomes" id="UP001595526">
    <property type="component" value="Unassembled WGS sequence"/>
</dbReference>